<dbReference type="InterPro" id="IPR015797">
    <property type="entry name" value="NUDIX_hydrolase-like_dom_sf"/>
</dbReference>
<dbReference type="CDD" id="cd03425">
    <property type="entry name" value="NUDIX_MutT_NudA_like"/>
    <property type="match status" value="1"/>
</dbReference>
<comment type="catalytic activity">
    <reaction evidence="11">
        <text>8-oxo-GTP + H2O = 8-oxo-GMP + diphosphate + H(+)</text>
        <dbReference type="Rhea" id="RHEA:67616"/>
        <dbReference type="ChEBI" id="CHEBI:15377"/>
        <dbReference type="ChEBI" id="CHEBI:15378"/>
        <dbReference type="ChEBI" id="CHEBI:33019"/>
        <dbReference type="ChEBI" id="CHEBI:143553"/>
        <dbReference type="ChEBI" id="CHEBI:145694"/>
    </reaction>
</comment>
<dbReference type="InterPro" id="IPR000086">
    <property type="entry name" value="NUDIX_hydrolase_dom"/>
</dbReference>
<keyword evidence="3" id="KW-0515">Mutator protein</keyword>
<keyword evidence="6" id="KW-0227">DNA damage</keyword>
<evidence type="ECO:0000256" key="5">
    <source>
        <dbReference type="ARBA" id="ARBA00022723"/>
    </source>
</evidence>
<evidence type="ECO:0000259" key="17">
    <source>
        <dbReference type="PROSITE" id="PS51462"/>
    </source>
</evidence>
<dbReference type="AlphaFoldDB" id="A0A517T3N4"/>
<dbReference type="InterPro" id="IPR029119">
    <property type="entry name" value="MutY_C"/>
</dbReference>
<dbReference type="GO" id="GO:0035539">
    <property type="term" value="F:8-oxo-7,8-dihydrodeoxyguanosine triphosphate pyrophosphatase activity"/>
    <property type="evidence" value="ECO:0007669"/>
    <property type="project" value="UniProtKB-EC"/>
</dbReference>
<evidence type="ECO:0000256" key="2">
    <source>
        <dbReference type="ARBA" id="ARBA00005582"/>
    </source>
</evidence>
<dbReference type="InterPro" id="IPR047127">
    <property type="entry name" value="MutT-like"/>
</dbReference>
<evidence type="ECO:0000256" key="1">
    <source>
        <dbReference type="ARBA" id="ARBA00001946"/>
    </source>
</evidence>
<evidence type="ECO:0000256" key="7">
    <source>
        <dbReference type="ARBA" id="ARBA00022801"/>
    </source>
</evidence>
<accession>A0A517T3N4</accession>
<evidence type="ECO:0000256" key="15">
    <source>
        <dbReference type="ARBA" id="ARBA00041979"/>
    </source>
</evidence>
<dbReference type="GO" id="GO:0044715">
    <property type="term" value="F:8-oxo-dGDP phosphatase activity"/>
    <property type="evidence" value="ECO:0007669"/>
    <property type="project" value="TreeGrafter"/>
</dbReference>
<dbReference type="SUPFAM" id="SSF55811">
    <property type="entry name" value="Nudix"/>
    <property type="match status" value="1"/>
</dbReference>
<evidence type="ECO:0000256" key="8">
    <source>
        <dbReference type="ARBA" id="ARBA00022842"/>
    </source>
</evidence>
<dbReference type="KEGG" id="chya:V22_01830"/>
<dbReference type="GO" id="GO:0006281">
    <property type="term" value="P:DNA repair"/>
    <property type="evidence" value="ECO:0007669"/>
    <property type="project" value="UniProtKB-KW"/>
</dbReference>
<keyword evidence="9" id="KW-0234">DNA repair</keyword>
<dbReference type="PANTHER" id="PTHR47707:SF1">
    <property type="entry name" value="NUDIX HYDROLASE FAMILY PROTEIN"/>
    <property type="match status" value="1"/>
</dbReference>
<name>A0A517T3N4_9PLAN</name>
<evidence type="ECO:0000256" key="16">
    <source>
        <dbReference type="ARBA" id="ARBA00042798"/>
    </source>
</evidence>
<comment type="catalytic activity">
    <reaction evidence="10">
        <text>8-oxo-dGTP + H2O = 8-oxo-dGMP + diphosphate + H(+)</text>
        <dbReference type="Rhea" id="RHEA:31575"/>
        <dbReference type="ChEBI" id="CHEBI:15377"/>
        <dbReference type="ChEBI" id="CHEBI:15378"/>
        <dbReference type="ChEBI" id="CHEBI:33019"/>
        <dbReference type="ChEBI" id="CHEBI:63224"/>
        <dbReference type="ChEBI" id="CHEBI:77896"/>
        <dbReference type="EC" id="3.6.1.55"/>
    </reaction>
</comment>
<gene>
    <name evidence="18" type="primary">mutT</name>
    <name evidence="18" type="ORF">V22_01830</name>
</gene>
<evidence type="ECO:0000256" key="11">
    <source>
        <dbReference type="ARBA" id="ARBA00036904"/>
    </source>
</evidence>
<organism evidence="18 19">
    <name type="scientific">Calycomorphotria hydatis</name>
    <dbReference type="NCBI Taxonomy" id="2528027"/>
    <lineage>
        <taxon>Bacteria</taxon>
        <taxon>Pseudomonadati</taxon>
        <taxon>Planctomycetota</taxon>
        <taxon>Planctomycetia</taxon>
        <taxon>Planctomycetales</taxon>
        <taxon>Planctomycetaceae</taxon>
        <taxon>Calycomorphotria</taxon>
    </lineage>
</organism>
<dbReference type="Pfam" id="PF14815">
    <property type="entry name" value="NUDIX_4"/>
    <property type="match status" value="1"/>
</dbReference>
<dbReference type="Gene3D" id="3.90.79.10">
    <property type="entry name" value="Nucleoside Triphosphate Pyrophosphohydrolase"/>
    <property type="match status" value="1"/>
</dbReference>
<evidence type="ECO:0000256" key="9">
    <source>
        <dbReference type="ARBA" id="ARBA00023204"/>
    </source>
</evidence>
<evidence type="ECO:0000313" key="18">
    <source>
        <dbReference type="EMBL" id="QDT62985.1"/>
    </source>
</evidence>
<evidence type="ECO:0000256" key="14">
    <source>
        <dbReference type="ARBA" id="ARBA00041592"/>
    </source>
</evidence>
<dbReference type="GO" id="GO:0044716">
    <property type="term" value="F:8-oxo-GDP phosphatase activity"/>
    <property type="evidence" value="ECO:0007669"/>
    <property type="project" value="TreeGrafter"/>
</dbReference>
<keyword evidence="4" id="KW-0235">DNA replication</keyword>
<evidence type="ECO:0000256" key="4">
    <source>
        <dbReference type="ARBA" id="ARBA00022705"/>
    </source>
</evidence>
<dbReference type="Proteomes" id="UP000319976">
    <property type="component" value="Chromosome"/>
</dbReference>
<dbReference type="GO" id="GO:0006260">
    <property type="term" value="P:DNA replication"/>
    <property type="evidence" value="ECO:0007669"/>
    <property type="project" value="UniProtKB-KW"/>
</dbReference>
<sequence length="138" mass="15080">MSESAEAASKPMVRIGLAVVEYDGCFLVGTRNETQSLSGHAEFPGGKLEVGESPEAATVRETREETGLSVSINEQLTCVVWDYPEVTVELNFFRCRLRDSSNGIKPTGNFRWVTCAELPTLNWPAANKTVIDLITAAQ</sequence>
<evidence type="ECO:0000256" key="6">
    <source>
        <dbReference type="ARBA" id="ARBA00022763"/>
    </source>
</evidence>
<evidence type="ECO:0000256" key="12">
    <source>
        <dbReference type="ARBA" id="ARBA00038905"/>
    </source>
</evidence>
<keyword evidence="8" id="KW-0460">Magnesium</keyword>
<dbReference type="InterPro" id="IPR020476">
    <property type="entry name" value="Nudix_hydrolase"/>
</dbReference>
<dbReference type="PROSITE" id="PS51462">
    <property type="entry name" value="NUDIX"/>
    <property type="match status" value="1"/>
</dbReference>
<keyword evidence="7 18" id="KW-0378">Hydrolase</keyword>
<dbReference type="EC" id="3.6.1.55" evidence="12"/>
<keyword evidence="19" id="KW-1185">Reference proteome</keyword>
<dbReference type="EMBL" id="CP036316">
    <property type="protein sequence ID" value="QDT62985.1"/>
    <property type="molecule type" value="Genomic_DNA"/>
</dbReference>
<protein>
    <recommendedName>
        <fullName evidence="13">8-oxo-dGTP diphosphatase</fullName>
        <ecNumber evidence="12">3.6.1.55</ecNumber>
    </recommendedName>
    <alternativeName>
        <fullName evidence="16">7,8-dihydro-8-oxoguanine-triphosphatase</fullName>
    </alternativeName>
    <alternativeName>
        <fullName evidence="15">Mutator protein MutT</fullName>
    </alternativeName>
    <alternativeName>
        <fullName evidence="14">dGTP pyrophosphohydrolase</fullName>
    </alternativeName>
</protein>
<dbReference type="PRINTS" id="PR00502">
    <property type="entry name" value="NUDIXFAMILY"/>
</dbReference>
<evidence type="ECO:0000256" key="10">
    <source>
        <dbReference type="ARBA" id="ARBA00035861"/>
    </source>
</evidence>
<comment type="cofactor">
    <cofactor evidence="1">
        <name>Mg(2+)</name>
        <dbReference type="ChEBI" id="CHEBI:18420"/>
    </cofactor>
</comment>
<evidence type="ECO:0000256" key="3">
    <source>
        <dbReference type="ARBA" id="ARBA00022457"/>
    </source>
</evidence>
<keyword evidence="5" id="KW-0479">Metal-binding</keyword>
<comment type="similarity">
    <text evidence="2">Belongs to the Nudix hydrolase family.</text>
</comment>
<evidence type="ECO:0000313" key="19">
    <source>
        <dbReference type="Proteomes" id="UP000319976"/>
    </source>
</evidence>
<evidence type="ECO:0000256" key="13">
    <source>
        <dbReference type="ARBA" id="ARBA00040794"/>
    </source>
</evidence>
<proteinExistence type="inferred from homology"/>
<dbReference type="RefSeq" id="WP_197439847.1">
    <property type="nucleotide sequence ID" value="NZ_CP036316.1"/>
</dbReference>
<reference evidence="18 19" key="1">
    <citation type="submission" date="2019-02" db="EMBL/GenBank/DDBJ databases">
        <title>Deep-cultivation of Planctomycetes and their phenomic and genomic characterization uncovers novel biology.</title>
        <authorList>
            <person name="Wiegand S."/>
            <person name="Jogler M."/>
            <person name="Boedeker C."/>
            <person name="Pinto D."/>
            <person name="Vollmers J."/>
            <person name="Rivas-Marin E."/>
            <person name="Kohn T."/>
            <person name="Peeters S.H."/>
            <person name="Heuer A."/>
            <person name="Rast P."/>
            <person name="Oberbeckmann S."/>
            <person name="Bunk B."/>
            <person name="Jeske O."/>
            <person name="Meyerdierks A."/>
            <person name="Storesund J.E."/>
            <person name="Kallscheuer N."/>
            <person name="Luecker S."/>
            <person name="Lage O.M."/>
            <person name="Pohl T."/>
            <person name="Merkel B.J."/>
            <person name="Hornburger P."/>
            <person name="Mueller R.-W."/>
            <person name="Bruemmer F."/>
            <person name="Labrenz M."/>
            <person name="Spormann A.M."/>
            <person name="Op den Camp H."/>
            <person name="Overmann J."/>
            <person name="Amann R."/>
            <person name="Jetten M.S.M."/>
            <person name="Mascher T."/>
            <person name="Medema M.H."/>
            <person name="Devos D.P."/>
            <person name="Kaster A.-K."/>
            <person name="Ovreas L."/>
            <person name="Rohde M."/>
            <person name="Galperin M.Y."/>
            <person name="Jogler C."/>
        </authorList>
    </citation>
    <scope>NUCLEOTIDE SEQUENCE [LARGE SCALE GENOMIC DNA]</scope>
    <source>
        <strain evidence="18 19">V22</strain>
    </source>
</reference>
<dbReference type="GO" id="GO:0008413">
    <property type="term" value="F:8-oxo-7,8-dihydroguanosine triphosphate pyrophosphatase activity"/>
    <property type="evidence" value="ECO:0007669"/>
    <property type="project" value="TreeGrafter"/>
</dbReference>
<dbReference type="PANTHER" id="PTHR47707">
    <property type="entry name" value="8-OXO-DGTP DIPHOSPHATASE"/>
    <property type="match status" value="1"/>
</dbReference>
<dbReference type="GO" id="GO:0046872">
    <property type="term" value="F:metal ion binding"/>
    <property type="evidence" value="ECO:0007669"/>
    <property type="project" value="UniProtKB-KW"/>
</dbReference>
<feature type="domain" description="Nudix hydrolase" evidence="17">
    <location>
        <begin position="8"/>
        <end position="135"/>
    </location>
</feature>